<sequence>TDLRVADLAAAHRASLEAVYYEVAGRGRPSADLEEPAGDQPLRAPGNGPARGRRRAMSGGRR</sequence>
<organism evidence="2 3">
    <name type="scientific">Aciditerrimonas ferrireducens</name>
    <dbReference type="NCBI Taxonomy" id="667306"/>
    <lineage>
        <taxon>Bacteria</taxon>
        <taxon>Bacillati</taxon>
        <taxon>Actinomycetota</taxon>
        <taxon>Acidimicrobiia</taxon>
        <taxon>Acidimicrobiales</taxon>
        <taxon>Acidimicrobiaceae</taxon>
        <taxon>Aciditerrimonas</taxon>
    </lineage>
</organism>
<dbReference type="RefSeq" id="WP_377790062.1">
    <property type="nucleotide sequence ID" value="NZ_JBHLYQ010000105.1"/>
</dbReference>
<dbReference type="EMBL" id="JBHLYQ010000105">
    <property type="protein sequence ID" value="MFC0082468.1"/>
    <property type="molecule type" value="Genomic_DNA"/>
</dbReference>
<keyword evidence="3" id="KW-1185">Reference proteome</keyword>
<feature type="region of interest" description="Disordered" evidence="1">
    <location>
        <begin position="28"/>
        <end position="62"/>
    </location>
</feature>
<evidence type="ECO:0000313" key="2">
    <source>
        <dbReference type="EMBL" id="MFC0082468.1"/>
    </source>
</evidence>
<gene>
    <name evidence="2" type="ORF">ACFFRE_10035</name>
</gene>
<proteinExistence type="predicted"/>
<name>A0ABV6C592_9ACTN</name>
<feature type="compositionally biased region" description="Low complexity" evidence="1">
    <location>
        <begin position="41"/>
        <end position="50"/>
    </location>
</feature>
<accession>A0ABV6C592</accession>
<feature type="non-terminal residue" evidence="2">
    <location>
        <position position="1"/>
    </location>
</feature>
<protein>
    <recommendedName>
        <fullName evidence="4">ABC transporter ATP-binding protein</fullName>
    </recommendedName>
</protein>
<evidence type="ECO:0000313" key="3">
    <source>
        <dbReference type="Proteomes" id="UP001589788"/>
    </source>
</evidence>
<evidence type="ECO:0008006" key="4">
    <source>
        <dbReference type="Google" id="ProtNLM"/>
    </source>
</evidence>
<reference evidence="2 3" key="1">
    <citation type="submission" date="2024-09" db="EMBL/GenBank/DDBJ databases">
        <authorList>
            <person name="Sun Q."/>
            <person name="Mori K."/>
        </authorList>
    </citation>
    <scope>NUCLEOTIDE SEQUENCE [LARGE SCALE GENOMIC DNA]</scope>
    <source>
        <strain evidence="2 3">JCM 15389</strain>
    </source>
</reference>
<evidence type="ECO:0000256" key="1">
    <source>
        <dbReference type="SAM" id="MobiDB-lite"/>
    </source>
</evidence>
<dbReference type="Proteomes" id="UP001589788">
    <property type="component" value="Unassembled WGS sequence"/>
</dbReference>
<feature type="compositionally biased region" description="Basic residues" evidence="1">
    <location>
        <begin position="51"/>
        <end position="62"/>
    </location>
</feature>
<comment type="caution">
    <text evidence="2">The sequence shown here is derived from an EMBL/GenBank/DDBJ whole genome shotgun (WGS) entry which is preliminary data.</text>
</comment>